<reference evidence="1 2" key="1">
    <citation type="journal article" date="2022" name="Hortic Res">
        <title>A haplotype resolved chromosomal level avocado genome allows analysis of novel avocado genes.</title>
        <authorList>
            <person name="Nath O."/>
            <person name="Fletcher S.J."/>
            <person name="Hayward A."/>
            <person name="Shaw L.M."/>
            <person name="Masouleh A.K."/>
            <person name="Furtado A."/>
            <person name="Henry R.J."/>
            <person name="Mitter N."/>
        </authorList>
    </citation>
    <scope>NUCLEOTIDE SEQUENCE [LARGE SCALE GENOMIC DNA]</scope>
    <source>
        <strain evidence="2">cv. Hass</strain>
    </source>
</reference>
<dbReference type="Proteomes" id="UP001234297">
    <property type="component" value="Chromosome 9"/>
</dbReference>
<proteinExistence type="predicted"/>
<gene>
    <name evidence="1" type="ORF">MRB53_029460</name>
</gene>
<protein>
    <submittedName>
        <fullName evidence="1">Uncharacterized protein</fullName>
    </submittedName>
</protein>
<organism evidence="1 2">
    <name type="scientific">Persea americana</name>
    <name type="common">Avocado</name>
    <dbReference type="NCBI Taxonomy" id="3435"/>
    <lineage>
        <taxon>Eukaryota</taxon>
        <taxon>Viridiplantae</taxon>
        <taxon>Streptophyta</taxon>
        <taxon>Embryophyta</taxon>
        <taxon>Tracheophyta</taxon>
        <taxon>Spermatophyta</taxon>
        <taxon>Magnoliopsida</taxon>
        <taxon>Magnoliidae</taxon>
        <taxon>Laurales</taxon>
        <taxon>Lauraceae</taxon>
        <taxon>Persea</taxon>
    </lineage>
</organism>
<sequence length="233" mass="27109">MHIVIVTGERELHLNVDGEALVLEVKEQLELLLGIPKRRQTLVFDDDELEDWTEIENFGVEENSRITLTINSEENRFKLFVRILEREAILLNIEEMDTVLSLKERIQKRIDAPRELELALFHKCTEMRDDQRLCEYRVSTHSEIIATLKPRLMMPPPKRLSFVVKIGSNSFPFDMTAGHTVSDLRKQVLDNICLPQGDYVFVHKQRIMEDNQSLLSLGVQDGDSIDVIRRKEN</sequence>
<evidence type="ECO:0000313" key="1">
    <source>
        <dbReference type="EMBL" id="KAJ8620931.1"/>
    </source>
</evidence>
<evidence type="ECO:0000313" key="2">
    <source>
        <dbReference type="Proteomes" id="UP001234297"/>
    </source>
</evidence>
<accession>A0ACC2KIT5</accession>
<name>A0ACC2KIT5_PERAE</name>
<keyword evidence="2" id="KW-1185">Reference proteome</keyword>
<comment type="caution">
    <text evidence="1">The sequence shown here is derived from an EMBL/GenBank/DDBJ whole genome shotgun (WGS) entry which is preliminary data.</text>
</comment>
<dbReference type="EMBL" id="CM056817">
    <property type="protein sequence ID" value="KAJ8620931.1"/>
    <property type="molecule type" value="Genomic_DNA"/>
</dbReference>